<evidence type="ECO:0000313" key="3">
    <source>
        <dbReference type="Proteomes" id="UP000692954"/>
    </source>
</evidence>
<evidence type="ECO:0008006" key="4">
    <source>
        <dbReference type="Google" id="ProtNLM"/>
    </source>
</evidence>
<evidence type="ECO:0000256" key="1">
    <source>
        <dbReference type="SAM" id="Phobius"/>
    </source>
</evidence>
<dbReference type="EMBL" id="CAJJDN010000138">
    <property type="protein sequence ID" value="CAD8122419.1"/>
    <property type="molecule type" value="Genomic_DNA"/>
</dbReference>
<feature type="transmembrane region" description="Helical" evidence="1">
    <location>
        <begin position="65"/>
        <end position="86"/>
    </location>
</feature>
<keyword evidence="1" id="KW-0472">Membrane</keyword>
<organism evidence="2 3">
    <name type="scientific">Paramecium sonneborni</name>
    <dbReference type="NCBI Taxonomy" id="65129"/>
    <lineage>
        <taxon>Eukaryota</taxon>
        <taxon>Sar</taxon>
        <taxon>Alveolata</taxon>
        <taxon>Ciliophora</taxon>
        <taxon>Intramacronucleata</taxon>
        <taxon>Oligohymenophorea</taxon>
        <taxon>Peniculida</taxon>
        <taxon>Parameciidae</taxon>
        <taxon>Paramecium</taxon>
    </lineage>
</organism>
<proteinExistence type="predicted"/>
<name>A0A8S1R425_9CILI</name>
<dbReference type="AlphaFoldDB" id="A0A8S1R425"/>
<reference evidence="2" key="1">
    <citation type="submission" date="2021-01" db="EMBL/GenBank/DDBJ databases">
        <authorList>
            <consortium name="Genoscope - CEA"/>
            <person name="William W."/>
        </authorList>
    </citation>
    <scope>NUCLEOTIDE SEQUENCE</scope>
</reference>
<keyword evidence="1" id="KW-0812">Transmembrane</keyword>
<protein>
    <recommendedName>
        <fullName evidence="4">Transmembrane protein</fullName>
    </recommendedName>
</protein>
<sequence length="171" mass="20172">MIAQSLTKSQNLIFLFNQTILIFLLDNVLSIFTSSLFLEWYGLALIQLNELDKTQNFNIAQKKTISYNFGNVIAQSSIIFFTDYFVNNWNICRMISKQLKLNFFLQDYYHYSSLKKCYDCKIINNTWISLQKLKFKNALEIVEQLNGIILPVHQKKIIELSQAYDIQIKIF</sequence>
<dbReference type="Proteomes" id="UP000692954">
    <property type="component" value="Unassembled WGS sequence"/>
</dbReference>
<keyword evidence="3" id="KW-1185">Reference proteome</keyword>
<gene>
    <name evidence="2" type="ORF">PSON_ATCC_30995.1.T1380091</name>
</gene>
<keyword evidence="1" id="KW-1133">Transmembrane helix</keyword>
<evidence type="ECO:0000313" key="2">
    <source>
        <dbReference type="EMBL" id="CAD8122419.1"/>
    </source>
</evidence>
<accession>A0A8S1R425</accession>
<feature type="transmembrane region" description="Helical" evidence="1">
    <location>
        <begin position="12"/>
        <end position="38"/>
    </location>
</feature>
<comment type="caution">
    <text evidence="2">The sequence shown here is derived from an EMBL/GenBank/DDBJ whole genome shotgun (WGS) entry which is preliminary data.</text>
</comment>